<feature type="chain" id="PRO_5030788600" description="TrbC/VIRB2 family protein" evidence="2">
    <location>
        <begin position="34"/>
        <end position="105"/>
    </location>
</feature>
<evidence type="ECO:0000313" key="4">
    <source>
        <dbReference type="Proteomes" id="UP000539372"/>
    </source>
</evidence>
<evidence type="ECO:0000313" key="3">
    <source>
        <dbReference type="EMBL" id="NMM43933.1"/>
    </source>
</evidence>
<feature type="transmembrane region" description="Helical" evidence="1">
    <location>
        <begin position="49"/>
        <end position="71"/>
    </location>
</feature>
<organism evidence="3 4">
    <name type="scientific">Pacificispira spongiicola</name>
    <dbReference type="NCBI Taxonomy" id="2729598"/>
    <lineage>
        <taxon>Bacteria</taxon>
        <taxon>Pseudomonadati</taxon>
        <taxon>Pseudomonadota</taxon>
        <taxon>Alphaproteobacteria</taxon>
        <taxon>Rhodospirillales</taxon>
        <taxon>Rhodospirillaceae</taxon>
        <taxon>Pacificispira</taxon>
    </lineage>
</organism>
<feature type="transmembrane region" description="Helical" evidence="1">
    <location>
        <begin position="83"/>
        <end position="104"/>
    </location>
</feature>
<dbReference type="AlphaFoldDB" id="A0A7Y0DYJ2"/>
<feature type="signal peptide" evidence="2">
    <location>
        <begin position="1"/>
        <end position="33"/>
    </location>
</feature>
<keyword evidence="1" id="KW-0812">Transmembrane</keyword>
<evidence type="ECO:0000256" key="2">
    <source>
        <dbReference type="SAM" id="SignalP"/>
    </source>
</evidence>
<sequence length="105" mass="10645">MKFSFKGHPACRAVLSGAVSALGVAGSSTMARAQTADWVQPATDLFGDLEVGLVDIGAVIVGIGIIANGIYATATGKLQFEQLAFRIIGGLMIVAGPAAIRALLS</sequence>
<name>A0A7Y0DYJ2_9PROT</name>
<keyword evidence="1" id="KW-0472">Membrane</keyword>
<keyword evidence="4" id="KW-1185">Reference proteome</keyword>
<evidence type="ECO:0008006" key="5">
    <source>
        <dbReference type="Google" id="ProtNLM"/>
    </source>
</evidence>
<keyword evidence="1" id="KW-1133">Transmembrane helix</keyword>
<dbReference type="EMBL" id="JABBNT010000002">
    <property type="protein sequence ID" value="NMM43933.1"/>
    <property type="molecule type" value="Genomic_DNA"/>
</dbReference>
<keyword evidence="2" id="KW-0732">Signal</keyword>
<accession>A0A7Y0DYJ2</accession>
<dbReference type="Proteomes" id="UP000539372">
    <property type="component" value="Unassembled WGS sequence"/>
</dbReference>
<gene>
    <name evidence="3" type="ORF">HH303_05565</name>
</gene>
<reference evidence="3 4" key="1">
    <citation type="submission" date="2020-04" db="EMBL/GenBank/DDBJ databases">
        <title>Rhodospirillaceae bacterium KN72 isolated from deep sea.</title>
        <authorList>
            <person name="Zhang D.-C."/>
        </authorList>
    </citation>
    <scope>NUCLEOTIDE SEQUENCE [LARGE SCALE GENOMIC DNA]</scope>
    <source>
        <strain evidence="3 4">KN72</strain>
    </source>
</reference>
<protein>
    <recommendedName>
        <fullName evidence="5">TrbC/VIRB2 family protein</fullName>
    </recommendedName>
</protein>
<evidence type="ECO:0000256" key="1">
    <source>
        <dbReference type="SAM" id="Phobius"/>
    </source>
</evidence>
<proteinExistence type="predicted"/>
<comment type="caution">
    <text evidence="3">The sequence shown here is derived from an EMBL/GenBank/DDBJ whole genome shotgun (WGS) entry which is preliminary data.</text>
</comment>
<dbReference type="RefSeq" id="WP_169624251.1">
    <property type="nucleotide sequence ID" value="NZ_JABBNT010000002.1"/>
</dbReference>